<feature type="compositionally biased region" description="Polar residues" evidence="1">
    <location>
        <begin position="30"/>
        <end position="47"/>
    </location>
</feature>
<keyword evidence="4" id="KW-1185">Reference proteome</keyword>
<evidence type="ECO:0008006" key="5">
    <source>
        <dbReference type="Google" id="ProtNLM"/>
    </source>
</evidence>
<feature type="transmembrane region" description="Helical" evidence="2">
    <location>
        <begin position="64"/>
        <end position="83"/>
    </location>
</feature>
<reference evidence="3" key="1">
    <citation type="submission" date="2020-01" db="EMBL/GenBank/DDBJ databases">
        <authorList>
            <consortium name="DOE Joint Genome Institute"/>
            <person name="Haridas S."/>
            <person name="Albert R."/>
            <person name="Binder M."/>
            <person name="Bloem J."/>
            <person name="Labutti K."/>
            <person name="Salamov A."/>
            <person name="Andreopoulos B."/>
            <person name="Baker S.E."/>
            <person name="Barry K."/>
            <person name="Bills G."/>
            <person name="Bluhm B.H."/>
            <person name="Cannon C."/>
            <person name="Castanera R."/>
            <person name="Culley D.E."/>
            <person name="Daum C."/>
            <person name="Ezra D."/>
            <person name="Gonzalez J.B."/>
            <person name="Henrissat B."/>
            <person name="Kuo A."/>
            <person name="Liang C."/>
            <person name="Lipzen A."/>
            <person name="Lutzoni F."/>
            <person name="Magnuson J."/>
            <person name="Mondo S."/>
            <person name="Nolan M."/>
            <person name="Ohm R."/>
            <person name="Pangilinan J."/>
            <person name="Park H.-J."/>
            <person name="Ramirez L."/>
            <person name="Alfaro M."/>
            <person name="Sun H."/>
            <person name="Tritt A."/>
            <person name="Yoshinaga Y."/>
            <person name="Zwiers L.-H."/>
            <person name="Turgeon B.G."/>
            <person name="Goodwin S.B."/>
            <person name="Spatafora J.W."/>
            <person name="Crous P.W."/>
            <person name="Grigoriev I.V."/>
        </authorList>
    </citation>
    <scope>NUCLEOTIDE SEQUENCE</scope>
    <source>
        <strain evidence="3">IPT5</strain>
    </source>
</reference>
<keyword evidence="2" id="KW-0472">Membrane</keyword>
<organism evidence="3 4">
    <name type="scientific">Plenodomus tracheiphilus IPT5</name>
    <dbReference type="NCBI Taxonomy" id="1408161"/>
    <lineage>
        <taxon>Eukaryota</taxon>
        <taxon>Fungi</taxon>
        <taxon>Dikarya</taxon>
        <taxon>Ascomycota</taxon>
        <taxon>Pezizomycotina</taxon>
        <taxon>Dothideomycetes</taxon>
        <taxon>Pleosporomycetidae</taxon>
        <taxon>Pleosporales</taxon>
        <taxon>Pleosporineae</taxon>
        <taxon>Leptosphaeriaceae</taxon>
        <taxon>Plenodomus</taxon>
    </lineage>
</organism>
<accession>A0A6A7B7P9</accession>
<protein>
    <recommendedName>
        <fullName evidence="5">Cysteine-rich transmembrane CYSTM domain-containing protein</fullName>
    </recommendedName>
</protein>
<keyword evidence="2" id="KW-1133">Transmembrane helix</keyword>
<sequence length="109" mass="11842">MGQYDQGAPPQYPQSPPPIHHDAGPVPQNGYYNNPSGDPSYYNGTPNPYQQGGPGAYGPPQGQYGPPIVCWIGVLLLFGLFVLGGRDWMGRGRVVGRRLFCAWGLPEKQ</sequence>
<dbReference type="AlphaFoldDB" id="A0A6A7B7P9"/>
<keyword evidence="2" id="KW-0812">Transmembrane</keyword>
<proteinExistence type="predicted"/>
<evidence type="ECO:0000256" key="2">
    <source>
        <dbReference type="SAM" id="Phobius"/>
    </source>
</evidence>
<evidence type="ECO:0000313" key="3">
    <source>
        <dbReference type="EMBL" id="KAF2850318.1"/>
    </source>
</evidence>
<dbReference type="Proteomes" id="UP000799423">
    <property type="component" value="Unassembled WGS sequence"/>
</dbReference>
<name>A0A6A7B7P9_9PLEO</name>
<dbReference type="EMBL" id="MU006307">
    <property type="protein sequence ID" value="KAF2850318.1"/>
    <property type="molecule type" value="Genomic_DNA"/>
</dbReference>
<feature type="region of interest" description="Disordered" evidence="1">
    <location>
        <begin position="1"/>
        <end position="60"/>
    </location>
</feature>
<evidence type="ECO:0000313" key="4">
    <source>
        <dbReference type="Proteomes" id="UP000799423"/>
    </source>
</evidence>
<evidence type="ECO:0000256" key="1">
    <source>
        <dbReference type="SAM" id="MobiDB-lite"/>
    </source>
</evidence>
<gene>
    <name evidence="3" type="ORF">T440DRAFT_110937</name>
</gene>